<evidence type="ECO:0000313" key="9">
    <source>
        <dbReference type="Proteomes" id="UP000825935"/>
    </source>
</evidence>
<feature type="compositionally biased region" description="Basic and acidic residues" evidence="6">
    <location>
        <begin position="476"/>
        <end position="491"/>
    </location>
</feature>
<feature type="region of interest" description="Disordered" evidence="6">
    <location>
        <begin position="79"/>
        <end position="112"/>
    </location>
</feature>
<evidence type="ECO:0000313" key="8">
    <source>
        <dbReference type="EMBL" id="KAH7425087.1"/>
    </source>
</evidence>
<sequence length="1166" mass="131158">MNTSPRYPLLHPSSRGAPPLLPSPATRPFLSTNSCSPSIERKRQLQSSWAAGHDDIRCIPSLERSLDRPWKQAKIGRHGYGSCESNNSLSRPDKARNFARRNSETRNEARTNVSSTFGIADKRQDGAKPQKGGFKSGESHRHIREIKRGRENSLKHMNGHRKQELVSMNTEEYRYQITPSRYRLSLHDNNISDRKVCSSYISSLSPKTFGDSNEFPGESTKPLEEFCMGTVKMKSRSSLCVLETSRAYAGSNFSICNEENNLPRSPFAGTIVSSAAISGKSQLSTGDYIPQKPLSSSSGWKTHETPVAEPPVPFLKASRQESPERRNSDKTEESEVNCIQAILLQKQETEADSEGKDAVQTENKPADGQGRIQLPTNAGASDPFGKSNGSHMATDFNEEDEKEEGELETDDEIIDNYACEVRNEMARCEDLEIQIEGKIQDYDNQGSQSVCKATKATQQLESDQSYSELAFSTADGSKDTVDTMRPHDDSKSYTFSSSDSWNKREQEIDHNGICGKVFGENEEGMGDLIDIDLKSSHFCSSDLMENINQTEASLCTDSDASLERNSICQPVESSLHDTLVRHQIHEELDNTSTIQDMHMQGDSHIQVDIMDITGSPGLVEEMDEICVSAQKHDRQKIEPLQLSLALPECLSGSFSFNPEVTKPLDTQRHSQNSSNFRTESKSHPCMYPLSFSSFVYDPSCSLTCIYHEDQELSSGGNLNILQQKQPRSGEDAKGLHDISNRMTHELRSKSVTPTYEQMLEIGKPANAESLLPLHILSSRDRENNNISVRNHMFTSWSTAFPIQGRLHITESQNFSEVQEPFSEISRGMEGRGISYVKLGLHEIVSAPVIRMAQMLQELPDSFMDDLKGLASELLGNFEKQEEFLALQEIIKTRKDLTEYALLRAHPAQLQILVALKTGMQSFVQYEAENLTYKALIEIFFQTKCRNVKCQLSLPVNGCECKICSKQKGFCHECMCMICFKFDVDTKTTHWIGCDVCMHWCHTDCGMRISCIRSAPVSGNSIQTHEMQFQCLSCGHYLELYGFVKFIFENFAYTWDALTLAKELDCVWRIFHGIKAGRGKQLLWKVEETLHMLERNAAINDVRSTMLSFFGEGENKHDSSCYASFDLINTWLSQEEDCIKHVEKVFGMSSSMVARTSKNILVENNTE</sequence>
<comment type="caution">
    <text evidence="8">The sequence shown here is derived from an EMBL/GenBank/DDBJ whole genome shotgun (WGS) entry which is preliminary data.</text>
</comment>
<dbReference type="InterPro" id="IPR004082">
    <property type="entry name" value="OBERON"/>
</dbReference>
<dbReference type="PRINTS" id="PR01544">
    <property type="entry name" value="ARATH130DUF"/>
</dbReference>
<evidence type="ECO:0000256" key="4">
    <source>
        <dbReference type="ARBA" id="ARBA00022833"/>
    </source>
</evidence>
<dbReference type="Pfam" id="PF07227">
    <property type="entry name" value="PHD_Oberon"/>
    <property type="match status" value="1"/>
</dbReference>
<dbReference type="GO" id="GO:0010468">
    <property type="term" value="P:regulation of gene expression"/>
    <property type="evidence" value="ECO:0007669"/>
    <property type="project" value="TreeGrafter"/>
</dbReference>
<dbReference type="Proteomes" id="UP000825935">
    <property type="component" value="Chromosome 11"/>
</dbReference>
<keyword evidence="9" id="KW-1185">Reference proteome</keyword>
<keyword evidence="4" id="KW-0862">Zinc</keyword>
<comment type="subcellular location">
    <subcellularLocation>
        <location evidence="1">Nucleus</location>
    </subcellularLocation>
</comment>
<dbReference type="EMBL" id="CM035416">
    <property type="protein sequence ID" value="KAH7425087.1"/>
    <property type="molecule type" value="Genomic_DNA"/>
</dbReference>
<feature type="region of interest" description="Disordered" evidence="6">
    <location>
        <begin position="283"/>
        <end position="410"/>
    </location>
</feature>
<dbReference type="PANTHER" id="PTHR21736:SF20">
    <property type="entry name" value="PROTEIN OBERON 4"/>
    <property type="match status" value="1"/>
</dbReference>
<feature type="region of interest" description="Disordered" evidence="6">
    <location>
        <begin position="1"/>
        <end position="28"/>
    </location>
</feature>
<name>A0A8T2TP00_CERRI</name>
<feature type="compositionally biased region" description="Basic and acidic residues" evidence="6">
    <location>
        <begin position="347"/>
        <end position="359"/>
    </location>
</feature>
<evidence type="ECO:0000256" key="6">
    <source>
        <dbReference type="SAM" id="MobiDB-lite"/>
    </source>
</evidence>
<evidence type="ECO:0000256" key="3">
    <source>
        <dbReference type="ARBA" id="ARBA00022771"/>
    </source>
</evidence>
<keyword evidence="3" id="KW-0863">Zinc-finger</keyword>
<dbReference type="GO" id="GO:0010492">
    <property type="term" value="P:maintenance of shoot apical meristem identity"/>
    <property type="evidence" value="ECO:0007669"/>
    <property type="project" value="TreeGrafter"/>
</dbReference>
<feature type="region of interest" description="Disordered" evidence="6">
    <location>
        <begin position="476"/>
        <end position="498"/>
    </location>
</feature>
<evidence type="ECO:0000256" key="1">
    <source>
        <dbReference type="ARBA" id="ARBA00004123"/>
    </source>
</evidence>
<dbReference type="PANTHER" id="PTHR21736">
    <property type="entry name" value="VERNALIZATION-INSENSITIVE PROTEIN 3"/>
    <property type="match status" value="1"/>
</dbReference>
<dbReference type="GO" id="GO:0008270">
    <property type="term" value="F:zinc ion binding"/>
    <property type="evidence" value="ECO:0007669"/>
    <property type="project" value="UniProtKB-KW"/>
</dbReference>
<proteinExistence type="predicted"/>
<accession>A0A8T2TP00</accession>
<evidence type="ECO:0000256" key="5">
    <source>
        <dbReference type="ARBA" id="ARBA00023242"/>
    </source>
</evidence>
<evidence type="ECO:0000256" key="2">
    <source>
        <dbReference type="ARBA" id="ARBA00022723"/>
    </source>
</evidence>
<keyword evidence="2" id="KW-0479">Metal-binding</keyword>
<gene>
    <name evidence="8" type="ORF">KP509_11G039400</name>
</gene>
<dbReference type="AlphaFoldDB" id="A0A8T2TP00"/>
<keyword evidence="5" id="KW-0539">Nucleus</keyword>
<protein>
    <recommendedName>
        <fullName evidence="7">Oberon-like PHD finger domain-containing protein</fullName>
    </recommendedName>
</protein>
<dbReference type="OrthoDB" id="1892623at2759"/>
<dbReference type="InterPro" id="IPR032881">
    <property type="entry name" value="Oberon-like_PHD"/>
</dbReference>
<dbReference type="GO" id="GO:0005634">
    <property type="term" value="C:nucleus"/>
    <property type="evidence" value="ECO:0007669"/>
    <property type="project" value="UniProtKB-SubCell"/>
</dbReference>
<feature type="compositionally biased region" description="Basic and acidic residues" evidence="6">
    <location>
        <begin position="318"/>
        <end position="333"/>
    </location>
</feature>
<organism evidence="8 9">
    <name type="scientific">Ceratopteris richardii</name>
    <name type="common">Triangle waterfern</name>
    <dbReference type="NCBI Taxonomy" id="49495"/>
    <lineage>
        <taxon>Eukaryota</taxon>
        <taxon>Viridiplantae</taxon>
        <taxon>Streptophyta</taxon>
        <taxon>Embryophyta</taxon>
        <taxon>Tracheophyta</taxon>
        <taxon>Polypodiopsida</taxon>
        <taxon>Polypodiidae</taxon>
        <taxon>Polypodiales</taxon>
        <taxon>Pteridineae</taxon>
        <taxon>Pteridaceae</taxon>
        <taxon>Parkerioideae</taxon>
        <taxon>Ceratopteris</taxon>
    </lineage>
</organism>
<dbReference type="GO" id="GO:0010078">
    <property type="term" value="P:maintenance of root meristem identity"/>
    <property type="evidence" value="ECO:0007669"/>
    <property type="project" value="TreeGrafter"/>
</dbReference>
<feature type="compositionally biased region" description="Acidic residues" evidence="6">
    <location>
        <begin position="396"/>
        <end position="410"/>
    </location>
</feature>
<feature type="compositionally biased region" description="Basic and acidic residues" evidence="6">
    <location>
        <begin position="91"/>
        <end position="109"/>
    </location>
</feature>
<feature type="domain" description="Oberon-like PHD finger" evidence="7">
    <location>
        <begin position="944"/>
        <end position="1067"/>
    </location>
</feature>
<evidence type="ECO:0000259" key="7">
    <source>
        <dbReference type="Pfam" id="PF07227"/>
    </source>
</evidence>
<reference evidence="8" key="1">
    <citation type="submission" date="2021-08" db="EMBL/GenBank/DDBJ databases">
        <title>WGS assembly of Ceratopteris richardii.</title>
        <authorList>
            <person name="Marchant D.B."/>
            <person name="Chen G."/>
            <person name="Jenkins J."/>
            <person name="Shu S."/>
            <person name="Leebens-Mack J."/>
            <person name="Grimwood J."/>
            <person name="Schmutz J."/>
            <person name="Soltis P."/>
            <person name="Soltis D."/>
            <person name="Chen Z.-H."/>
        </authorList>
    </citation>
    <scope>NUCLEOTIDE SEQUENCE</scope>
    <source>
        <strain evidence="8">Whitten #5841</strain>
        <tissue evidence="8">Leaf</tissue>
    </source>
</reference>